<evidence type="ECO:0000256" key="1">
    <source>
        <dbReference type="ARBA" id="ARBA00004642"/>
    </source>
</evidence>
<dbReference type="Gene3D" id="4.10.365.10">
    <property type="entry name" value="p27"/>
    <property type="match status" value="1"/>
</dbReference>
<protein>
    <recommendedName>
        <fullName evidence="5">Cyclin-dependent kinase inhibitor</fullName>
    </recommendedName>
</protein>
<accession>A0A2G2W9Z0</accession>
<evidence type="ECO:0000313" key="9">
    <source>
        <dbReference type="Proteomes" id="UP000224567"/>
    </source>
</evidence>
<dbReference type="EMBL" id="MLFT02000008">
    <property type="protein sequence ID" value="PHT42027.1"/>
    <property type="molecule type" value="Genomic_DNA"/>
</dbReference>
<gene>
    <name evidence="8" type="ORF">CQW23_20881</name>
</gene>
<evidence type="ECO:0000256" key="3">
    <source>
        <dbReference type="ARBA" id="ARBA00023013"/>
    </source>
</evidence>
<evidence type="ECO:0000256" key="2">
    <source>
        <dbReference type="ARBA" id="ARBA00010274"/>
    </source>
</evidence>
<reference evidence="9" key="2">
    <citation type="journal article" date="2017" name="J. Anim. Genet.">
        <title>Multiple reference genome sequences of hot pepper reveal the massive evolution of plant disease resistance genes by retroduplication.</title>
        <authorList>
            <person name="Kim S."/>
            <person name="Park J."/>
            <person name="Yeom S.-I."/>
            <person name="Kim Y.-M."/>
            <person name="Seo E."/>
            <person name="Kim K.-T."/>
            <person name="Kim M.-S."/>
            <person name="Lee J.M."/>
            <person name="Cheong K."/>
            <person name="Shin H.-S."/>
            <person name="Kim S.-B."/>
            <person name="Han K."/>
            <person name="Lee J."/>
            <person name="Park M."/>
            <person name="Lee H.-A."/>
            <person name="Lee H.-Y."/>
            <person name="Lee Y."/>
            <person name="Oh S."/>
            <person name="Lee J.H."/>
            <person name="Choi E."/>
            <person name="Choi E."/>
            <person name="Lee S.E."/>
            <person name="Jeon J."/>
            <person name="Kim H."/>
            <person name="Choi G."/>
            <person name="Song H."/>
            <person name="Lee J."/>
            <person name="Lee S.-C."/>
            <person name="Kwon J.-K."/>
            <person name="Lee H.-Y."/>
            <person name="Koo N."/>
            <person name="Hong Y."/>
            <person name="Kim R.W."/>
            <person name="Kang W.-H."/>
            <person name="Huh J.H."/>
            <person name="Kang B.-C."/>
            <person name="Yang T.-J."/>
            <person name="Lee Y.-H."/>
            <person name="Bennetzen J.L."/>
            <person name="Choi D."/>
        </authorList>
    </citation>
    <scope>NUCLEOTIDE SEQUENCE [LARGE SCALE GENOMIC DNA]</scope>
    <source>
        <strain evidence="9">cv. PBC81</strain>
    </source>
</reference>
<feature type="domain" description="Cyclin-dependent kinase inhibitor" evidence="7">
    <location>
        <begin position="166"/>
        <end position="207"/>
    </location>
</feature>
<feature type="compositionally biased region" description="Polar residues" evidence="6">
    <location>
        <begin position="55"/>
        <end position="65"/>
    </location>
</feature>
<dbReference type="GO" id="GO:0005654">
    <property type="term" value="C:nucleoplasm"/>
    <property type="evidence" value="ECO:0007669"/>
    <property type="project" value="UniProtKB-SubCell"/>
</dbReference>
<dbReference type="STRING" id="33114.A0A2G2W9Z0"/>
<comment type="similarity">
    <text evidence="2 5">Belongs to the CDI family. ICK/KRP subfamily.</text>
</comment>
<evidence type="ECO:0000259" key="7">
    <source>
        <dbReference type="Pfam" id="PF02234"/>
    </source>
</evidence>
<dbReference type="GO" id="GO:0051726">
    <property type="term" value="P:regulation of cell cycle"/>
    <property type="evidence" value="ECO:0007669"/>
    <property type="project" value="InterPro"/>
</dbReference>
<name>A0A2G2W9Z0_CAPBA</name>
<dbReference type="OrthoDB" id="9940972at2759"/>
<feature type="compositionally biased region" description="Low complexity" evidence="6">
    <location>
        <begin position="140"/>
        <end position="153"/>
    </location>
</feature>
<keyword evidence="4" id="KW-0131">Cell cycle</keyword>
<organism evidence="8 9">
    <name type="scientific">Capsicum baccatum</name>
    <name type="common">Peruvian pepper</name>
    <dbReference type="NCBI Taxonomy" id="33114"/>
    <lineage>
        <taxon>Eukaryota</taxon>
        <taxon>Viridiplantae</taxon>
        <taxon>Streptophyta</taxon>
        <taxon>Embryophyta</taxon>
        <taxon>Tracheophyta</taxon>
        <taxon>Spermatophyta</taxon>
        <taxon>Magnoliopsida</taxon>
        <taxon>eudicotyledons</taxon>
        <taxon>Gunneridae</taxon>
        <taxon>Pentapetalae</taxon>
        <taxon>asterids</taxon>
        <taxon>lamiids</taxon>
        <taxon>Solanales</taxon>
        <taxon>Solanaceae</taxon>
        <taxon>Solanoideae</taxon>
        <taxon>Capsiceae</taxon>
        <taxon>Capsicum</taxon>
    </lineage>
</organism>
<evidence type="ECO:0000313" key="8">
    <source>
        <dbReference type="EMBL" id="PHT42027.1"/>
    </source>
</evidence>
<dbReference type="InterPro" id="IPR044898">
    <property type="entry name" value="CDI_dom_sf"/>
</dbReference>
<dbReference type="PANTHER" id="PTHR46776">
    <property type="entry name" value="CYCLIN-DEPENDENT KINASE INHIBITOR 4-RELATED"/>
    <property type="match status" value="1"/>
</dbReference>
<keyword evidence="3 5" id="KW-0649">Protein kinase inhibitor</keyword>
<feature type="region of interest" description="Disordered" evidence="6">
    <location>
        <begin position="25"/>
        <end position="65"/>
    </location>
</feature>
<dbReference type="Pfam" id="PF02234">
    <property type="entry name" value="CDI"/>
    <property type="match status" value="1"/>
</dbReference>
<feature type="region of interest" description="Disordered" evidence="6">
    <location>
        <begin position="128"/>
        <end position="166"/>
    </location>
</feature>
<dbReference type="AlphaFoldDB" id="A0A2G2W9Z0"/>
<evidence type="ECO:0000256" key="5">
    <source>
        <dbReference type="PIRNR" id="PIRNR017811"/>
    </source>
</evidence>
<dbReference type="InterPro" id="IPR003175">
    <property type="entry name" value="CDI_dom"/>
</dbReference>
<dbReference type="PIRSF" id="PIRSF017811">
    <property type="entry name" value="CDK_inhib_pln"/>
    <property type="match status" value="1"/>
</dbReference>
<sequence length="211" mass="23543">MKASMGEYLKKCEKFSEMKVEEIGNGGLRTRDNDDEVEVTSTLSSSTKKRKVGFSENSASPATSVTSVDIPANSQFSSCYESGEVIMMKKNILKSLDLKAEEFETDNSASFNGGFSENFKQIDQQNLTSEHTGDSEEMESSSTTTKKSSSSGSDDPRKLPSAAKFPPEAEIEEFFAEAEKREQKRFAEKYNYDIVKDAPLEGRYQWVILKP</sequence>
<evidence type="ECO:0000256" key="6">
    <source>
        <dbReference type="SAM" id="MobiDB-lite"/>
    </source>
</evidence>
<comment type="subcellular location">
    <subcellularLocation>
        <location evidence="1">Nucleus</location>
        <location evidence="1">Nucleoplasm</location>
    </subcellularLocation>
</comment>
<reference evidence="8 9" key="1">
    <citation type="journal article" date="2017" name="Genome Biol.">
        <title>New reference genome sequences of hot pepper reveal the massive evolution of plant disease-resistance genes by retroduplication.</title>
        <authorList>
            <person name="Kim S."/>
            <person name="Park J."/>
            <person name="Yeom S.I."/>
            <person name="Kim Y.M."/>
            <person name="Seo E."/>
            <person name="Kim K.T."/>
            <person name="Kim M.S."/>
            <person name="Lee J.M."/>
            <person name="Cheong K."/>
            <person name="Shin H.S."/>
            <person name="Kim S.B."/>
            <person name="Han K."/>
            <person name="Lee J."/>
            <person name="Park M."/>
            <person name="Lee H.A."/>
            <person name="Lee H.Y."/>
            <person name="Lee Y."/>
            <person name="Oh S."/>
            <person name="Lee J.H."/>
            <person name="Choi E."/>
            <person name="Choi E."/>
            <person name="Lee S.E."/>
            <person name="Jeon J."/>
            <person name="Kim H."/>
            <person name="Choi G."/>
            <person name="Song H."/>
            <person name="Lee J."/>
            <person name="Lee S.C."/>
            <person name="Kwon J.K."/>
            <person name="Lee H.Y."/>
            <person name="Koo N."/>
            <person name="Hong Y."/>
            <person name="Kim R.W."/>
            <person name="Kang W.H."/>
            <person name="Huh J.H."/>
            <person name="Kang B.C."/>
            <person name="Yang T.J."/>
            <person name="Lee Y.H."/>
            <person name="Bennetzen J.L."/>
            <person name="Choi D."/>
        </authorList>
    </citation>
    <scope>NUCLEOTIDE SEQUENCE [LARGE SCALE GENOMIC DNA]</scope>
    <source>
        <strain evidence="9">cv. PBC81</strain>
    </source>
</reference>
<evidence type="ECO:0000256" key="4">
    <source>
        <dbReference type="ARBA" id="ARBA00023306"/>
    </source>
</evidence>
<dbReference type="InterPro" id="IPR044275">
    <property type="entry name" value="KRP"/>
</dbReference>
<proteinExistence type="inferred from homology"/>
<dbReference type="Proteomes" id="UP000224567">
    <property type="component" value="Unassembled WGS sequence"/>
</dbReference>
<keyword evidence="9" id="KW-1185">Reference proteome</keyword>
<dbReference type="GO" id="GO:0004861">
    <property type="term" value="F:cyclin-dependent protein serine/threonine kinase inhibitor activity"/>
    <property type="evidence" value="ECO:0007669"/>
    <property type="project" value="UniProtKB-UniRule"/>
</dbReference>
<comment type="caution">
    <text evidence="8">The sequence shown here is derived from an EMBL/GenBank/DDBJ whole genome shotgun (WGS) entry which is preliminary data.</text>
</comment>